<evidence type="ECO:0000259" key="1">
    <source>
        <dbReference type="PROSITE" id="PS50126"/>
    </source>
</evidence>
<dbReference type="SUPFAM" id="SSF81301">
    <property type="entry name" value="Nucleotidyltransferase"/>
    <property type="match status" value="1"/>
</dbReference>
<dbReference type="InterPro" id="IPR003029">
    <property type="entry name" value="S1_domain"/>
</dbReference>
<dbReference type="InterPro" id="IPR012337">
    <property type="entry name" value="RNaseH-like_sf"/>
</dbReference>
<dbReference type="Gene3D" id="3.30.420.10">
    <property type="entry name" value="Ribonuclease H-like superfamily/Ribonuclease H"/>
    <property type="match status" value="1"/>
</dbReference>
<dbReference type="SUPFAM" id="SSF81631">
    <property type="entry name" value="PAP/OAS1 substrate-binding domain"/>
    <property type="match status" value="1"/>
</dbReference>
<dbReference type="OrthoDB" id="26838at2759"/>
<dbReference type="Gene3D" id="1.10.1410.10">
    <property type="match status" value="1"/>
</dbReference>
<dbReference type="GO" id="GO:0016779">
    <property type="term" value="F:nucleotidyltransferase activity"/>
    <property type="evidence" value="ECO:0007669"/>
    <property type="project" value="TreeGrafter"/>
</dbReference>
<feature type="domain" description="S1 motif" evidence="1">
    <location>
        <begin position="803"/>
        <end position="877"/>
    </location>
</feature>
<dbReference type="SUPFAM" id="SSF50249">
    <property type="entry name" value="Nucleic acid-binding proteins"/>
    <property type="match status" value="1"/>
</dbReference>
<dbReference type="CDD" id="cd05402">
    <property type="entry name" value="NT_PAP_TUTase"/>
    <property type="match status" value="1"/>
</dbReference>
<dbReference type="InterPro" id="IPR043519">
    <property type="entry name" value="NT_sf"/>
</dbReference>
<protein>
    <recommendedName>
        <fullName evidence="1">S1 motif domain-containing protein</fullName>
    </recommendedName>
</protein>
<dbReference type="InterPro" id="IPR012340">
    <property type="entry name" value="NA-bd_OB-fold"/>
</dbReference>
<dbReference type="Pfam" id="PF01612">
    <property type="entry name" value="DNA_pol_A_exo1"/>
    <property type="match status" value="1"/>
</dbReference>
<dbReference type="SMART" id="SM00474">
    <property type="entry name" value="35EXOc"/>
    <property type="match status" value="1"/>
</dbReference>
<reference evidence="2" key="1">
    <citation type="submission" date="2013-12" db="EMBL/GenBank/DDBJ databases">
        <title>The Genome Sequence of Aphanomyces invadans NJM9701.</title>
        <authorList>
            <consortium name="The Broad Institute Genomics Platform"/>
            <person name="Russ C."/>
            <person name="Tyler B."/>
            <person name="van West P."/>
            <person name="Dieguez-Uribeondo J."/>
            <person name="Young S.K."/>
            <person name="Zeng Q."/>
            <person name="Gargeya S."/>
            <person name="Fitzgerald M."/>
            <person name="Abouelleil A."/>
            <person name="Alvarado L."/>
            <person name="Chapman S.B."/>
            <person name="Gainer-Dewar J."/>
            <person name="Goldberg J."/>
            <person name="Griggs A."/>
            <person name="Gujja S."/>
            <person name="Hansen M."/>
            <person name="Howarth C."/>
            <person name="Imamovic A."/>
            <person name="Ireland A."/>
            <person name="Larimer J."/>
            <person name="McCowan C."/>
            <person name="Murphy C."/>
            <person name="Pearson M."/>
            <person name="Poon T.W."/>
            <person name="Priest M."/>
            <person name="Roberts A."/>
            <person name="Saif S."/>
            <person name="Shea T."/>
            <person name="Sykes S."/>
            <person name="Wortman J."/>
            <person name="Nusbaum C."/>
            <person name="Birren B."/>
        </authorList>
    </citation>
    <scope>NUCLEOTIDE SEQUENCE [LARGE SCALE GENOMIC DNA]</scope>
    <source>
        <strain evidence="2">NJM9701</strain>
    </source>
</reference>
<dbReference type="eggNOG" id="KOG2277">
    <property type="taxonomic scope" value="Eukaryota"/>
</dbReference>
<accession>A0A024U5W3</accession>
<dbReference type="InterPro" id="IPR002562">
    <property type="entry name" value="3'-5'_exonuclease_dom"/>
</dbReference>
<dbReference type="GeneID" id="20083671"/>
<organism evidence="2">
    <name type="scientific">Aphanomyces invadans</name>
    <dbReference type="NCBI Taxonomy" id="157072"/>
    <lineage>
        <taxon>Eukaryota</taxon>
        <taxon>Sar</taxon>
        <taxon>Stramenopiles</taxon>
        <taxon>Oomycota</taxon>
        <taxon>Saprolegniomycetes</taxon>
        <taxon>Saprolegniales</taxon>
        <taxon>Verrucalvaceae</taxon>
        <taxon>Aphanomyces</taxon>
    </lineage>
</organism>
<dbReference type="PROSITE" id="PS50126">
    <property type="entry name" value="S1"/>
    <property type="match status" value="1"/>
</dbReference>
<dbReference type="GO" id="GO:0003676">
    <property type="term" value="F:nucleic acid binding"/>
    <property type="evidence" value="ECO:0007669"/>
    <property type="project" value="InterPro"/>
</dbReference>
<dbReference type="Pfam" id="PF22600">
    <property type="entry name" value="MTPAP-like_central"/>
    <property type="match status" value="1"/>
</dbReference>
<proteinExistence type="predicted"/>
<dbReference type="STRING" id="157072.A0A024U5W3"/>
<dbReference type="SUPFAM" id="SSF53098">
    <property type="entry name" value="Ribonuclease H-like"/>
    <property type="match status" value="1"/>
</dbReference>
<dbReference type="AlphaFoldDB" id="A0A024U5W3"/>
<dbReference type="eggNOG" id="KOG2405">
    <property type="taxonomic scope" value="Eukaryota"/>
</dbReference>
<sequence>MDGSGGEGVKKRRKCVSKADRLAKKALADALTEEQRFERMKTLVQSARSEDWDAANRLVASQATQVLFLTSLLQKYQGRAAAHYMKRWSLPPPFELSDLLKTPALLKVLDSHATAAATFLNTCAGSGVVLSPHTLYFILNHFVLPWIARDLDAPLQILLHNFSSLKWLLLEHALVTGQGRHLINQYTYVCKELKKTNASLTPWWSNELHEASSTDTRERIRQTIEVSLTRVWPDATVHLFGSSKTKLCHANDDVDLCVLVPSCDVHGADLVDLLVDMHGHLSLFFPDPDAIVVRNARIPVIKTKDVESKLCVDLCINNMAALWNTALIVAFLQRYPILEPLCKCIRHWAKARALVGASHMLSSYSMVLLVIHWLQVRGVVPYVDVSCSHSLDVSAMDDTIAQAFDDAVVPSDATDGLRPVPELLMDFFVFWASEFPYATRIASLRRDDLVKEGKHANSPILFLEDPIETTRNLGSYLNRDTQRLLRNEMVRVCVLVRQWQIQPPPSLLLQSVLFDDCSLNPQATAVYAPDALHACIVRRRSAHSQSFTMTGDVVFGERSRLEVDVVATNNNDARDVVAMAFRRGIVGLDCEGVALGRTGMICLVSLSVGSRVFLFDILASPSLMQVLKPLLECPSTLKVMHDCRKDSDALFHQFGIVLTNVFDTQVGYAMCQLQRVNKAKEATKCLPISSTLVIPLGNANSECIAFSDLLWQCLSIYEPAKHEVKASMTSATWTVRPLTAQLMHYAAVDVMYLPVLYRVLVKALTADSLALTQKRTTKYLSCREWTYAVPAATDPSSPAVSIGQVVPGFINNVTQKNVYVSISPNVVAAVAISTPTLPIPGDGMSALHVGDAVSMCISSVDASGAVIGEFHSPPLLR</sequence>
<name>A0A024U5W3_9STRA</name>
<dbReference type="InterPro" id="IPR054708">
    <property type="entry name" value="MTPAP-like_central"/>
</dbReference>
<evidence type="ECO:0000313" key="2">
    <source>
        <dbReference type="EMBL" id="ETW00978.1"/>
    </source>
</evidence>
<dbReference type="GO" id="GO:0031123">
    <property type="term" value="P:RNA 3'-end processing"/>
    <property type="evidence" value="ECO:0007669"/>
    <property type="project" value="TreeGrafter"/>
</dbReference>
<dbReference type="InterPro" id="IPR036397">
    <property type="entry name" value="RNaseH_sf"/>
</dbReference>
<dbReference type="VEuPathDB" id="FungiDB:H310_06621"/>
<dbReference type="GO" id="GO:0008408">
    <property type="term" value="F:3'-5' exonuclease activity"/>
    <property type="evidence" value="ECO:0007669"/>
    <property type="project" value="InterPro"/>
</dbReference>
<dbReference type="PANTHER" id="PTHR12271">
    <property type="entry name" value="POLY A POLYMERASE CID PAP -RELATED"/>
    <property type="match status" value="1"/>
</dbReference>
<dbReference type="RefSeq" id="XP_008869976.1">
    <property type="nucleotide sequence ID" value="XM_008871754.1"/>
</dbReference>
<gene>
    <name evidence="2" type="ORF">H310_06621</name>
</gene>
<dbReference type="EMBL" id="KI913963">
    <property type="protein sequence ID" value="ETW00978.1"/>
    <property type="molecule type" value="Genomic_DNA"/>
</dbReference>
<dbReference type="PANTHER" id="PTHR12271:SF40">
    <property type="entry name" value="POLY(A) RNA POLYMERASE GLD2"/>
    <property type="match status" value="1"/>
</dbReference>
<dbReference type="Gene3D" id="3.30.460.10">
    <property type="entry name" value="Beta Polymerase, domain 2"/>
    <property type="match status" value="1"/>
</dbReference>